<proteinExistence type="predicted"/>
<dbReference type="EMBL" id="JAENIL010000022">
    <property type="protein sequence ID" value="MBK1877757.1"/>
    <property type="molecule type" value="Genomic_DNA"/>
</dbReference>
<evidence type="ECO:0000313" key="2">
    <source>
        <dbReference type="EMBL" id="MBK1877757.1"/>
    </source>
</evidence>
<organism evidence="2 3">
    <name type="scientific">Pelagicoccus mobilis</name>
    <dbReference type="NCBI Taxonomy" id="415221"/>
    <lineage>
        <taxon>Bacteria</taxon>
        <taxon>Pseudomonadati</taxon>
        <taxon>Verrucomicrobiota</taxon>
        <taxon>Opitutia</taxon>
        <taxon>Puniceicoccales</taxon>
        <taxon>Pelagicoccaceae</taxon>
        <taxon>Pelagicoccus</taxon>
    </lineage>
</organism>
<keyword evidence="3" id="KW-1185">Reference proteome</keyword>
<protein>
    <submittedName>
        <fullName evidence="2">Uncharacterized protein</fullName>
    </submittedName>
</protein>
<sequence>MKFESPHQPIAGTRNEECLRKFLSGNKIAFAQAFWENGPRKRPESEGSKVKSPLVPGFEDSRN</sequence>
<dbReference type="Proteomes" id="UP000617628">
    <property type="component" value="Unassembled WGS sequence"/>
</dbReference>
<comment type="caution">
    <text evidence="2">The sequence shown here is derived from an EMBL/GenBank/DDBJ whole genome shotgun (WGS) entry which is preliminary data.</text>
</comment>
<evidence type="ECO:0000313" key="3">
    <source>
        <dbReference type="Proteomes" id="UP000617628"/>
    </source>
</evidence>
<dbReference type="AlphaFoldDB" id="A0A934RVU8"/>
<gene>
    <name evidence="2" type="ORF">JIN87_12840</name>
</gene>
<evidence type="ECO:0000256" key="1">
    <source>
        <dbReference type="SAM" id="MobiDB-lite"/>
    </source>
</evidence>
<feature type="compositionally biased region" description="Basic and acidic residues" evidence="1">
    <location>
        <begin position="38"/>
        <end position="49"/>
    </location>
</feature>
<feature type="region of interest" description="Disordered" evidence="1">
    <location>
        <begin position="36"/>
        <end position="63"/>
    </location>
</feature>
<dbReference type="RefSeq" id="WP_200355971.1">
    <property type="nucleotide sequence ID" value="NZ_JAENIL010000022.1"/>
</dbReference>
<name>A0A934RVU8_9BACT</name>
<reference evidence="2" key="1">
    <citation type="submission" date="2021-01" db="EMBL/GenBank/DDBJ databases">
        <title>Modified the classification status of verrucomicrobia.</title>
        <authorList>
            <person name="Feng X."/>
        </authorList>
    </citation>
    <scope>NUCLEOTIDE SEQUENCE</scope>
    <source>
        <strain evidence="2">KCTC 13126</strain>
    </source>
</reference>
<accession>A0A934RVU8</accession>